<proteinExistence type="predicted"/>
<sequence length="65" mass="7467">MAYNQKVVIATMDGMISLVKEVDLFKDMSRIEIDALLKNAKGKYYLENDVILSEGMMQKCLYIVM</sequence>
<feature type="domain" description="Cyclic nucleotide-binding" evidence="1">
    <location>
        <begin position="24"/>
        <end position="65"/>
    </location>
</feature>
<name>A0A9Y2AIK3_9FIRM</name>
<gene>
    <name evidence="2" type="ORF">P3F81_04110</name>
</gene>
<evidence type="ECO:0000313" key="3">
    <source>
        <dbReference type="Proteomes" id="UP001243623"/>
    </source>
</evidence>
<dbReference type="KEGG" id="sgbi:P3F81_04110"/>
<evidence type="ECO:0000313" key="2">
    <source>
        <dbReference type="EMBL" id="WIW71499.1"/>
    </source>
</evidence>
<organism evidence="2 3">
    <name type="scientific">Selenobaculum gibii</name>
    <dbReference type="NCBI Taxonomy" id="3054208"/>
    <lineage>
        <taxon>Bacteria</taxon>
        <taxon>Bacillati</taxon>
        <taxon>Bacillota</taxon>
        <taxon>Negativicutes</taxon>
        <taxon>Selenomonadales</taxon>
        <taxon>Selenomonadaceae</taxon>
        <taxon>Selenobaculum</taxon>
    </lineage>
</organism>
<dbReference type="EMBL" id="CP120678">
    <property type="protein sequence ID" value="WIW71499.1"/>
    <property type="molecule type" value="Genomic_DNA"/>
</dbReference>
<dbReference type="SUPFAM" id="SSF51206">
    <property type="entry name" value="cAMP-binding domain-like"/>
    <property type="match status" value="1"/>
</dbReference>
<dbReference type="Proteomes" id="UP001243623">
    <property type="component" value="Chromosome"/>
</dbReference>
<keyword evidence="3" id="KW-1185">Reference proteome</keyword>
<protein>
    <recommendedName>
        <fullName evidence="1">Cyclic nucleotide-binding domain-containing protein</fullName>
    </recommendedName>
</protein>
<dbReference type="InterPro" id="IPR018490">
    <property type="entry name" value="cNMP-bd_dom_sf"/>
</dbReference>
<dbReference type="InterPro" id="IPR000595">
    <property type="entry name" value="cNMP-bd_dom"/>
</dbReference>
<accession>A0A9Y2AIK3</accession>
<dbReference type="Gene3D" id="2.60.120.10">
    <property type="entry name" value="Jelly Rolls"/>
    <property type="match status" value="1"/>
</dbReference>
<dbReference type="PROSITE" id="PS50042">
    <property type="entry name" value="CNMP_BINDING_3"/>
    <property type="match status" value="1"/>
</dbReference>
<dbReference type="AlphaFoldDB" id="A0A9Y2AIK3"/>
<dbReference type="InterPro" id="IPR014710">
    <property type="entry name" value="RmlC-like_jellyroll"/>
</dbReference>
<evidence type="ECO:0000259" key="1">
    <source>
        <dbReference type="PROSITE" id="PS50042"/>
    </source>
</evidence>
<dbReference type="RefSeq" id="WP_147667780.1">
    <property type="nucleotide sequence ID" value="NZ_CP120678.1"/>
</dbReference>
<reference evidence="2" key="1">
    <citation type="submission" date="2023-03" db="EMBL/GenBank/DDBJ databases">
        <title>Selenobaculum gbiensis gen. nov. sp. nov., a new bacterium isolated from the gut microbiota of IBD patient.</title>
        <authorList>
            <person name="Yeo S."/>
            <person name="Park H."/>
            <person name="Huh C.S."/>
        </authorList>
    </citation>
    <scope>NUCLEOTIDE SEQUENCE</scope>
    <source>
        <strain evidence="2">ICN-92133</strain>
    </source>
</reference>